<comment type="caution">
    <text evidence="2">The sequence shown here is derived from an EMBL/GenBank/DDBJ whole genome shotgun (WGS) entry which is preliminary data.</text>
</comment>
<protein>
    <recommendedName>
        <fullName evidence="1">Serine aminopeptidase S33 domain-containing protein</fullName>
    </recommendedName>
</protein>
<dbReference type="PIRSF" id="PIRSF037442">
    <property type="entry name" value="UCP037442_abhydr"/>
    <property type="match status" value="1"/>
</dbReference>
<evidence type="ECO:0000259" key="1">
    <source>
        <dbReference type="Pfam" id="PF12146"/>
    </source>
</evidence>
<gene>
    <name evidence="2" type="ORF">CS022_03060</name>
</gene>
<keyword evidence="3" id="KW-1185">Reference proteome</keyword>
<dbReference type="InterPro" id="IPR017208">
    <property type="entry name" value="UCP037442_abhydr"/>
</dbReference>
<dbReference type="AlphaFoldDB" id="A0A4Q0YTK1"/>
<dbReference type="InterPro" id="IPR022742">
    <property type="entry name" value="Hydrolase_4"/>
</dbReference>
<dbReference type="Pfam" id="PF12146">
    <property type="entry name" value="Hydrolase_4"/>
    <property type="match status" value="1"/>
</dbReference>
<accession>A0A4Q0YTK1</accession>
<reference evidence="2 3" key="1">
    <citation type="submission" date="2017-10" db="EMBL/GenBank/DDBJ databases">
        <title>Nyctiphanis sp. nov., isolated from the stomach of the euphausiid Nyctiphanes simplex (Hansen, 1911) in the Gulf of California.</title>
        <authorList>
            <person name="Gomez-Gil B."/>
            <person name="Aguilar-Mendez M."/>
            <person name="Lopez-Cortes A."/>
            <person name="Gomez-Gutierrez J."/>
            <person name="Roque A."/>
            <person name="Lang E."/>
            <person name="Gonzalez-Castillo A."/>
        </authorList>
    </citation>
    <scope>NUCLEOTIDE SEQUENCE [LARGE SCALE GENOMIC DNA]</scope>
    <source>
        <strain evidence="2 3">CAIM 600</strain>
    </source>
</reference>
<dbReference type="EMBL" id="PEIB01000002">
    <property type="protein sequence ID" value="RXJ74566.1"/>
    <property type="molecule type" value="Genomic_DNA"/>
</dbReference>
<proteinExistence type="predicted"/>
<feature type="domain" description="Serine aminopeptidase S33" evidence="1">
    <location>
        <begin position="30"/>
        <end position="141"/>
    </location>
</feature>
<dbReference type="SUPFAM" id="SSF53474">
    <property type="entry name" value="alpha/beta-Hydrolases"/>
    <property type="match status" value="1"/>
</dbReference>
<dbReference type="Gene3D" id="3.40.50.1820">
    <property type="entry name" value="alpha/beta hydrolase"/>
    <property type="match status" value="1"/>
</dbReference>
<evidence type="ECO:0000313" key="2">
    <source>
        <dbReference type="EMBL" id="RXJ74566.1"/>
    </source>
</evidence>
<organism evidence="2 3">
    <name type="scientific">Veronia nyctiphanis</name>
    <dbReference type="NCBI Taxonomy" id="1278244"/>
    <lineage>
        <taxon>Bacteria</taxon>
        <taxon>Pseudomonadati</taxon>
        <taxon>Pseudomonadota</taxon>
        <taxon>Gammaproteobacteria</taxon>
        <taxon>Vibrionales</taxon>
        <taxon>Vibrionaceae</taxon>
        <taxon>Veronia</taxon>
    </lineage>
</organism>
<evidence type="ECO:0000313" key="3">
    <source>
        <dbReference type="Proteomes" id="UP000290287"/>
    </source>
</evidence>
<dbReference type="InterPro" id="IPR029058">
    <property type="entry name" value="AB_hydrolase_fold"/>
</dbReference>
<name>A0A4Q0YTK1_9GAMM</name>
<sequence>MENCVHMEVQKVTLPDGHHTEVHWSHPPVQPQGVVILVSALGVSVDYYRGLVKQWSERGYIIARFESRGMRYSSVNDVINDNFGYREVLDVDMATIIPFITQQYPDLPVWLCGHSLGGQFALMYASDYLPNLEGVMLLAAGSNHFRTLKSSIAVTRRQLEIKAIRVVNQCMGYFPGHRVGFGGKQPKNLMADWSYEGLTGRYKVVNSDKDYNVLLKELALPVMMISFAGDHWVPKRSADRLAEKLIHCSVVQKELSYSWKSKPVDHFTWSKAPEQVLDAFEEWVASEKRKVA</sequence>
<dbReference type="Proteomes" id="UP000290287">
    <property type="component" value="Unassembled WGS sequence"/>
</dbReference>